<protein>
    <submittedName>
        <fullName evidence="12">Ca2+-transporting ATPase</fullName>
    </submittedName>
</protein>
<dbReference type="InterPro" id="IPR008250">
    <property type="entry name" value="ATPase_P-typ_transduc_dom_A_sf"/>
</dbReference>
<evidence type="ECO:0000256" key="8">
    <source>
        <dbReference type="SAM" id="Phobius"/>
    </source>
</evidence>
<dbReference type="SUPFAM" id="SSF56784">
    <property type="entry name" value="HAD-like"/>
    <property type="match status" value="1"/>
</dbReference>
<dbReference type="Gene3D" id="2.70.150.10">
    <property type="entry name" value="Calcium-transporting ATPase, cytoplasmic transduction domain A"/>
    <property type="match status" value="1"/>
</dbReference>
<feature type="transmembrane region" description="Helical" evidence="8">
    <location>
        <begin position="702"/>
        <end position="726"/>
    </location>
</feature>
<evidence type="ECO:0000256" key="1">
    <source>
        <dbReference type="ARBA" id="ARBA00004141"/>
    </source>
</evidence>
<organism evidence="12 13">
    <name type="scientific">Flavobacterium saliperosum</name>
    <dbReference type="NCBI Taxonomy" id="329186"/>
    <lineage>
        <taxon>Bacteria</taxon>
        <taxon>Pseudomonadati</taxon>
        <taxon>Bacteroidota</taxon>
        <taxon>Flavobacteriia</taxon>
        <taxon>Flavobacteriales</taxon>
        <taxon>Flavobacteriaceae</taxon>
        <taxon>Flavobacterium</taxon>
    </lineage>
</organism>
<dbReference type="SFLD" id="SFLDG00002">
    <property type="entry name" value="C1.7:_P-type_atpase_like"/>
    <property type="match status" value="1"/>
</dbReference>
<feature type="transmembrane region" description="Helical" evidence="8">
    <location>
        <begin position="46"/>
        <end position="65"/>
    </location>
</feature>
<keyword evidence="3" id="KW-0547">Nucleotide-binding</keyword>
<dbReference type="GO" id="GO:0016020">
    <property type="term" value="C:membrane"/>
    <property type="evidence" value="ECO:0007669"/>
    <property type="project" value="UniProtKB-SubCell"/>
</dbReference>
<dbReference type="Gene3D" id="1.20.1110.10">
    <property type="entry name" value="Calcium-transporting ATPase, transmembrane domain"/>
    <property type="match status" value="2"/>
</dbReference>
<feature type="domain" description="Cation-transporting P-type ATPase N-terminal" evidence="11">
    <location>
        <begin position="12"/>
        <end position="61"/>
    </location>
</feature>
<evidence type="ECO:0000259" key="11">
    <source>
        <dbReference type="Pfam" id="PF00690"/>
    </source>
</evidence>
<evidence type="ECO:0000259" key="9">
    <source>
        <dbReference type="Pfam" id="PF00122"/>
    </source>
</evidence>
<dbReference type="GO" id="GO:0016887">
    <property type="term" value="F:ATP hydrolysis activity"/>
    <property type="evidence" value="ECO:0007669"/>
    <property type="project" value="InterPro"/>
</dbReference>
<dbReference type="eggNOG" id="COG0474">
    <property type="taxonomic scope" value="Bacteria"/>
</dbReference>
<reference evidence="12 13" key="1">
    <citation type="submission" date="2016-10" db="EMBL/GenBank/DDBJ databases">
        <authorList>
            <person name="de Groot N.N."/>
        </authorList>
    </citation>
    <scope>NUCLEOTIDE SEQUENCE [LARGE SCALE GENOMIC DNA]</scope>
    <source>
        <strain evidence="12 13">CGMCC 1.3801</strain>
    </source>
</reference>
<dbReference type="AlphaFoldDB" id="A0A1G4VDI4"/>
<keyword evidence="5" id="KW-1278">Translocase</keyword>
<dbReference type="RefSeq" id="WP_023576342.1">
    <property type="nucleotide sequence ID" value="NZ_CBCSBQ010000014.1"/>
</dbReference>
<dbReference type="SUPFAM" id="SSF81665">
    <property type="entry name" value="Calcium ATPase, transmembrane domain M"/>
    <property type="match status" value="1"/>
</dbReference>
<feature type="domain" description="P-type ATPase A" evidence="9">
    <location>
        <begin position="102"/>
        <end position="204"/>
    </location>
</feature>
<dbReference type="PRINTS" id="PR00120">
    <property type="entry name" value="HATPASE"/>
</dbReference>
<feature type="domain" description="Cation-transporting P-type ATPase C-terminal" evidence="10">
    <location>
        <begin position="659"/>
        <end position="829"/>
    </location>
</feature>
<dbReference type="Gene3D" id="3.40.50.1000">
    <property type="entry name" value="HAD superfamily/HAD-like"/>
    <property type="match status" value="2"/>
</dbReference>
<dbReference type="Gene3D" id="3.40.1110.10">
    <property type="entry name" value="Calcium-transporting ATPase, cytoplasmic domain N"/>
    <property type="match status" value="2"/>
</dbReference>
<dbReference type="SFLD" id="SFLDS00003">
    <property type="entry name" value="Haloacid_Dehalogenase"/>
    <property type="match status" value="1"/>
</dbReference>
<dbReference type="Pfam" id="PF00702">
    <property type="entry name" value="Hydrolase"/>
    <property type="match status" value="1"/>
</dbReference>
<evidence type="ECO:0000313" key="12">
    <source>
        <dbReference type="EMBL" id="SCX05067.1"/>
    </source>
</evidence>
<feature type="transmembrane region" description="Helical" evidence="8">
    <location>
        <begin position="660"/>
        <end position="681"/>
    </location>
</feature>
<sequence length="837" mass="93281">MPDKINIPEHFTGLNDMEVAASRQQFGSNEQTNKPQYQWWIALLELLKEPMLLLLIAVSVIYFILGQNSEAWFMLSAVIAVSGISFYQDNRSRKALEALEALNEPLTTVLRNREIKSIPTSDIVVNDLVIVEEGSFVNADGEILHSNDFSVNEASLTGEAYSVFKSEKTEDRKIFSGTLVASGLAVFRVTEIGPATVLGKLGSSIINIKEEATPLQQQIERFVKKMAYIGIAVFVLVWAVYFWKTHDILHSLLKGLTLAMSILPEEIPVAFTTFMALGSWRLLKEGIIVKKTRTVETLGSATVICTDKTGTLTENKMSLQAVYAFTGNQLSEGGDWSHPEIQKVITTAMWASEPVPFDPMEKTLHLAYETITPSDDRTSFELFHEYPLDGKPPMMTHLFRNKEGKRIIAAKGATEALINVSNLSETQRQQILSVSDTLASKGFRILGVGFSDFEGDDFPKTQQEFRFHFLGLIAFYDPPKANINRVIQQFYDAGIMVKVVTGDNNFTTKAIAEKAGIPNADKFINGADLIQLNESELITVIHDTTLLTRMFPEAKLAIVDALKKDHQIVAMVGDGVNDGPALKASHIGIAMGKKGTEIAKTAADIILIDDDLSKMVTAIAAGRRIYANIKKAVQYIVSIHIPIILTVSLPLFLGWQYPDIFTPVHVIFLELIMGPMCSIVYENEPIEKNSMQLPPRAMRSTFLSFKEMSISIVQGLAITCGILFVYQYSAYRYDSEELTRTMVFATLVFANSILSLANRSFLYSIFTTLKYKNNMMFGLNMLTLSMLALILYLPVVAGFFKVTPLSVTQLGICLLVSAVSVLWIEVLKWKRRMRILK</sequence>
<dbReference type="InterPro" id="IPR044492">
    <property type="entry name" value="P_typ_ATPase_HD_dom"/>
</dbReference>
<proteinExistence type="predicted"/>
<dbReference type="GO" id="GO:0005524">
    <property type="term" value="F:ATP binding"/>
    <property type="evidence" value="ECO:0007669"/>
    <property type="project" value="UniProtKB-KW"/>
</dbReference>
<keyword evidence="4" id="KW-0067">ATP-binding</keyword>
<evidence type="ECO:0000256" key="6">
    <source>
        <dbReference type="ARBA" id="ARBA00022989"/>
    </source>
</evidence>
<evidence type="ECO:0000256" key="5">
    <source>
        <dbReference type="ARBA" id="ARBA00022967"/>
    </source>
</evidence>
<feature type="transmembrane region" description="Helical" evidence="8">
    <location>
        <begin position="263"/>
        <end position="283"/>
    </location>
</feature>
<feature type="transmembrane region" description="Helical" evidence="8">
    <location>
        <begin position="806"/>
        <end position="827"/>
    </location>
</feature>
<keyword evidence="6 8" id="KW-1133">Transmembrane helix</keyword>
<dbReference type="InterPro" id="IPR001757">
    <property type="entry name" value="P_typ_ATPase"/>
</dbReference>
<dbReference type="InterPro" id="IPR059000">
    <property type="entry name" value="ATPase_P-type_domA"/>
</dbReference>
<dbReference type="SUPFAM" id="SSF81653">
    <property type="entry name" value="Calcium ATPase, transduction domain A"/>
    <property type="match status" value="1"/>
</dbReference>
<feature type="transmembrane region" description="Helical" evidence="8">
    <location>
        <begin position="226"/>
        <end position="243"/>
    </location>
</feature>
<dbReference type="SFLD" id="SFLDF00027">
    <property type="entry name" value="p-type_atpase"/>
    <property type="match status" value="1"/>
</dbReference>
<feature type="transmembrane region" description="Helical" evidence="8">
    <location>
        <begin position="71"/>
        <end position="87"/>
    </location>
</feature>
<dbReference type="SUPFAM" id="SSF81660">
    <property type="entry name" value="Metal cation-transporting ATPase, ATP-binding domain N"/>
    <property type="match status" value="1"/>
</dbReference>
<evidence type="ECO:0000313" key="13">
    <source>
        <dbReference type="Proteomes" id="UP000182124"/>
    </source>
</evidence>
<feature type="transmembrane region" description="Helical" evidence="8">
    <location>
        <begin position="777"/>
        <end position="800"/>
    </location>
</feature>
<dbReference type="Pfam" id="PF00690">
    <property type="entry name" value="Cation_ATPase_N"/>
    <property type="match status" value="1"/>
</dbReference>
<dbReference type="PROSITE" id="PS00154">
    <property type="entry name" value="ATPASE_E1_E2"/>
    <property type="match status" value="1"/>
</dbReference>
<dbReference type="InterPro" id="IPR023299">
    <property type="entry name" value="ATPase_P-typ_cyto_dom_N"/>
</dbReference>
<gene>
    <name evidence="12" type="ORF">SAMN02927925_00743</name>
</gene>
<feature type="transmembrane region" description="Helical" evidence="8">
    <location>
        <begin position="632"/>
        <end position="654"/>
    </location>
</feature>
<evidence type="ECO:0000256" key="3">
    <source>
        <dbReference type="ARBA" id="ARBA00022741"/>
    </source>
</evidence>
<name>A0A1G4VDI4_9FLAO</name>
<evidence type="ECO:0000256" key="2">
    <source>
        <dbReference type="ARBA" id="ARBA00022692"/>
    </source>
</evidence>
<comment type="subcellular location">
    <subcellularLocation>
        <location evidence="1">Membrane</location>
        <topology evidence="1">Multi-pass membrane protein</topology>
    </subcellularLocation>
</comment>
<dbReference type="InterPro" id="IPR006068">
    <property type="entry name" value="ATPase_P-typ_cation-transptr_C"/>
</dbReference>
<dbReference type="PRINTS" id="PR00119">
    <property type="entry name" value="CATATPASE"/>
</dbReference>
<dbReference type="InterPro" id="IPR023298">
    <property type="entry name" value="ATPase_P-typ_TM_dom_sf"/>
</dbReference>
<feature type="transmembrane region" description="Helical" evidence="8">
    <location>
        <begin position="738"/>
        <end position="757"/>
    </location>
</feature>
<dbReference type="Proteomes" id="UP000182124">
    <property type="component" value="Unassembled WGS sequence"/>
</dbReference>
<dbReference type="InterPro" id="IPR036412">
    <property type="entry name" value="HAD-like_sf"/>
</dbReference>
<keyword evidence="2 8" id="KW-0812">Transmembrane</keyword>
<dbReference type="InterPro" id="IPR004014">
    <property type="entry name" value="ATPase_P-typ_cation-transptr_N"/>
</dbReference>
<dbReference type="Pfam" id="PF00689">
    <property type="entry name" value="Cation_ATPase_C"/>
    <property type="match status" value="1"/>
</dbReference>
<evidence type="ECO:0000259" key="10">
    <source>
        <dbReference type="Pfam" id="PF00689"/>
    </source>
</evidence>
<evidence type="ECO:0000256" key="4">
    <source>
        <dbReference type="ARBA" id="ARBA00022840"/>
    </source>
</evidence>
<keyword evidence="7 8" id="KW-0472">Membrane</keyword>
<dbReference type="InterPro" id="IPR018303">
    <property type="entry name" value="ATPase_P-typ_P_site"/>
</dbReference>
<dbReference type="STRING" id="329186.SAMN02927925_00743"/>
<dbReference type="NCBIfam" id="TIGR01494">
    <property type="entry name" value="ATPase_P-type"/>
    <property type="match status" value="2"/>
</dbReference>
<dbReference type="InterPro" id="IPR023214">
    <property type="entry name" value="HAD_sf"/>
</dbReference>
<dbReference type="Pfam" id="PF00122">
    <property type="entry name" value="E1-E2_ATPase"/>
    <property type="match status" value="1"/>
</dbReference>
<accession>A0A1G4VDI4</accession>
<evidence type="ECO:0000256" key="7">
    <source>
        <dbReference type="ARBA" id="ARBA00023136"/>
    </source>
</evidence>
<dbReference type="PANTHER" id="PTHR42861">
    <property type="entry name" value="CALCIUM-TRANSPORTING ATPASE"/>
    <property type="match status" value="1"/>
</dbReference>
<dbReference type="EMBL" id="FMTY01000002">
    <property type="protein sequence ID" value="SCX05067.1"/>
    <property type="molecule type" value="Genomic_DNA"/>
</dbReference>